<proteinExistence type="predicted"/>
<dbReference type="RefSeq" id="WP_319613734.1">
    <property type="nucleotide sequence ID" value="NZ_JAWXYB010000018.1"/>
</dbReference>
<comment type="caution">
    <text evidence="2">The sequence shown here is derived from an EMBL/GenBank/DDBJ whole genome shotgun (WGS) entry which is preliminary data.</text>
</comment>
<protein>
    <recommendedName>
        <fullName evidence="1">NrtR DNA-binding winged helix domain-containing protein</fullName>
    </recommendedName>
</protein>
<dbReference type="EMBL" id="JAWXYB010000018">
    <property type="protein sequence ID" value="MDX5930805.1"/>
    <property type="molecule type" value="Genomic_DNA"/>
</dbReference>
<organism evidence="2 3">
    <name type="scientific">Acidiphilium acidophilum</name>
    <name type="common">Thiobacillus acidophilus</name>
    <dbReference type="NCBI Taxonomy" id="76588"/>
    <lineage>
        <taxon>Bacteria</taxon>
        <taxon>Pseudomonadati</taxon>
        <taxon>Pseudomonadota</taxon>
        <taxon>Alphaproteobacteria</taxon>
        <taxon>Acetobacterales</taxon>
        <taxon>Acidocellaceae</taxon>
        <taxon>Acidiphilium</taxon>
    </lineage>
</organism>
<keyword evidence="3" id="KW-1185">Reference proteome</keyword>
<evidence type="ECO:0000313" key="2">
    <source>
        <dbReference type="EMBL" id="MDX5930805.1"/>
    </source>
</evidence>
<name>A0AAW9DP78_ACIAO</name>
<sequence length="297" mass="33015">MSGAQPIHAELIAVLVAVTAATPRFLTLLDGSALPAGPLESGHRSLQAGLRSWVERHTGHALGHIEQLYTFADTDRSRAGRSISISYLGLTAETRAPLGGRVSWQDWYDYFPWEDRRTASDLIETRIAPGLARWATTADRAARAARCFALDDTPWNEDLTLARYELLYEAGLVPEAQRDGCPPHGDPVPGLHMTADHRRILATAISRLRAKIKYRPIVFELLPELFTLLDLQRCIEALAGHALHKANFRRLIESQSLLEETESFASGPGRPARLYRFRAAIRTERAEAGTRLPLARP</sequence>
<gene>
    <name evidence="2" type="ORF">SIL87_08530</name>
</gene>
<evidence type="ECO:0000313" key="3">
    <source>
        <dbReference type="Proteomes" id="UP001279553"/>
    </source>
</evidence>
<dbReference type="InterPro" id="IPR036388">
    <property type="entry name" value="WH-like_DNA-bd_sf"/>
</dbReference>
<dbReference type="AlphaFoldDB" id="A0AAW9DP78"/>
<feature type="domain" description="NrtR DNA-binding winged helix" evidence="1">
    <location>
        <begin position="218"/>
        <end position="277"/>
    </location>
</feature>
<dbReference type="PIRSF" id="PIRSF019423">
    <property type="entry name" value="NMN_biosyn"/>
    <property type="match status" value="1"/>
</dbReference>
<dbReference type="SUPFAM" id="SSF46785">
    <property type="entry name" value="Winged helix' DNA-binding domain"/>
    <property type="match status" value="1"/>
</dbReference>
<evidence type="ECO:0000259" key="1">
    <source>
        <dbReference type="Pfam" id="PF21906"/>
    </source>
</evidence>
<dbReference type="Pfam" id="PF21906">
    <property type="entry name" value="WHD_NrtR"/>
    <property type="match status" value="1"/>
</dbReference>
<accession>A0AAW9DP78</accession>
<dbReference type="Proteomes" id="UP001279553">
    <property type="component" value="Unassembled WGS sequence"/>
</dbReference>
<reference evidence="2 3" key="1">
    <citation type="submission" date="2023-11" db="EMBL/GenBank/DDBJ databases">
        <title>MicrobeMod: A computational toolkit for identifying prokaryotic methylation and restriction-modification with nanopore sequencing.</title>
        <authorList>
            <person name="Crits-Christoph A."/>
            <person name="Kang S.C."/>
            <person name="Lee H."/>
            <person name="Ostrov N."/>
        </authorList>
    </citation>
    <scope>NUCLEOTIDE SEQUENCE [LARGE SCALE GENOMIC DNA]</scope>
    <source>
        <strain evidence="2 3">DSMZ 700</strain>
    </source>
</reference>
<dbReference type="InterPro" id="IPR054105">
    <property type="entry name" value="WHD_NrtR"/>
</dbReference>
<dbReference type="Gene3D" id="1.10.10.10">
    <property type="entry name" value="Winged helix-like DNA-binding domain superfamily/Winged helix DNA-binding domain"/>
    <property type="match status" value="1"/>
</dbReference>
<dbReference type="InterPro" id="IPR036390">
    <property type="entry name" value="WH_DNA-bd_sf"/>
</dbReference>
<dbReference type="InterPro" id="IPR015797">
    <property type="entry name" value="NUDIX_hydrolase-like_dom_sf"/>
</dbReference>
<dbReference type="InterPro" id="IPR011213">
    <property type="entry name" value="NMN_biosyn"/>
</dbReference>
<dbReference type="SUPFAM" id="SSF55811">
    <property type="entry name" value="Nudix"/>
    <property type="match status" value="1"/>
</dbReference>
<dbReference type="Gene3D" id="3.90.79.10">
    <property type="entry name" value="Nucleoside Triphosphate Pyrophosphohydrolase"/>
    <property type="match status" value="1"/>
</dbReference>